<sequence>CSIKGHLRMKLLYLKCTVNTESISPFTPSCCPNVSHRICSRSLGDPLCRQERTDGTSSASAINLNELNRGFCSPQAEFKQWLEAAASKSSSSFLALRGVPELKSTGILFRL</sequence>
<protein>
    <submittedName>
        <fullName evidence="1">Uncharacterized protein</fullName>
    </submittedName>
</protein>
<evidence type="ECO:0000313" key="1">
    <source>
        <dbReference type="Ensembl" id="ENSSCAP00000003579.1"/>
    </source>
</evidence>
<evidence type="ECO:0000313" key="2">
    <source>
        <dbReference type="Proteomes" id="UP000694409"/>
    </source>
</evidence>
<keyword evidence="2" id="KW-1185">Reference proteome</keyword>
<dbReference type="AlphaFoldDB" id="A0A8C9MHH4"/>
<dbReference type="Proteomes" id="UP000694409">
    <property type="component" value="Unassembled WGS sequence"/>
</dbReference>
<dbReference type="Ensembl" id="ENSSCAT00000004165.1">
    <property type="protein sequence ID" value="ENSSCAP00000003579.1"/>
    <property type="gene ID" value="ENSSCAG00000002977.1"/>
</dbReference>
<organism evidence="1 2">
    <name type="scientific">Serinus canaria</name>
    <name type="common">Island canary</name>
    <name type="synonym">Fringilla canaria</name>
    <dbReference type="NCBI Taxonomy" id="9135"/>
    <lineage>
        <taxon>Eukaryota</taxon>
        <taxon>Metazoa</taxon>
        <taxon>Chordata</taxon>
        <taxon>Craniata</taxon>
        <taxon>Vertebrata</taxon>
        <taxon>Euteleostomi</taxon>
        <taxon>Archelosauria</taxon>
        <taxon>Archosauria</taxon>
        <taxon>Dinosauria</taxon>
        <taxon>Saurischia</taxon>
        <taxon>Theropoda</taxon>
        <taxon>Coelurosauria</taxon>
        <taxon>Aves</taxon>
        <taxon>Neognathae</taxon>
        <taxon>Neoaves</taxon>
        <taxon>Telluraves</taxon>
        <taxon>Australaves</taxon>
        <taxon>Passeriformes</taxon>
        <taxon>Passeroidea</taxon>
        <taxon>Fringillidae</taxon>
        <taxon>Carduelinae</taxon>
        <taxon>Serinus</taxon>
    </lineage>
</organism>
<reference evidence="1" key="2">
    <citation type="submission" date="2025-09" db="UniProtKB">
        <authorList>
            <consortium name="Ensembl"/>
        </authorList>
    </citation>
    <scope>IDENTIFICATION</scope>
</reference>
<name>A0A8C9MHH4_SERCA</name>
<proteinExistence type="predicted"/>
<accession>A0A8C9MHH4</accession>
<reference evidence="1" key="1">
    <citation type="submission" date="2025-08" db="UniProtKB">
        <authorList>
            <consortium name="Ensembl"/>
        </authorList>
    </citation>
    <scope>IDENTIFICATION</scope>
</reference>